<dbReference type="CDD" id="cd13999">
    <property type="entry name" value="STKc_MAP3K-like"/>
    <property type="match status" value="1"/>
</dbReference>
<evidence type="ECO:0000259" key="12">
    <source>
        <dbReference type="PROSITE" id="PS51671"/>
    </source>
</evidence>
<keyword evidence="7" id="KW-0067">ATP-binding</keyword>
<evidence type="ECO:0000313" key="14">
    <source>
        <dbReference type="EMBL" id="OTF95584.1"/>
    </source>
</evidence>
<dbReference type="GO" id="GO:0005524">
    <property type="term" value="F:ATP binding"/>
    <property type="evidence" value="ECO:0007669"/>
    <property type="project" value="UniProtKB-KW"/>
</dbReference>
<dbReference type="SMART" id="SM00220">
    <property type="entry name" value="S_TKc"/>
    <property type="match status" value="1"/>
</dbReference>
<dbReference type="CDD" id="cd04928">
    <property type="entry name" value="ACT_TyrKc"/>
    <property type="match status" value="1"/>
</dbReference>
<dbReference type="EMBL" id="CM007904">
    <property type="protein sequence ID" value="OTF95584.1"/>
    <property type="molecule type" value="Genomic_DNA"/>
</dbReference>
<keyword evidence="3" id="KW-0723">Serine/threonine-protein kinase</keyword>
<evidence type="ECO:0000256" key="7">
    <source>
        <dbReference type="ARBA" id="ARBA00022840"/>
    </source>
</evidence>
<feature type="compositionally biased region" description="Low complexity" evidence="10">
    <location>
        <begin position="253"/>
        <end position="262"/>
    </location>
</feature>
<evidence type="ECO:0000256" key="5">
    <source>
        <dbReference type="ARBA" id="ARBA00022741"/>
    </source>
</evidence>
<dbReference type="InterPro" id="IPR011009">
    <property type="entry name" value="Kinase-like_dom_sf"/>
</dbReference>
<dbReference type="OrthoDB" id="4062651at2759"/>
<feature type="domain" description="Protein kinase" evidence="11">
    <location>
        <begin position="291"/>
        <end position="543"/>
    </location>
</feature>
<evidence type="ECO:0000256" key="8">
    <source>
        <dbReference type="ARBA" id="ARBA00047899"/>
    </source>
</evidence>
<dbReference type="PANTHER" id="PTHR44329:SF151">
    <property type="entry name" value="SERINE_THREONINE-PROTEIN KINASE STY17"/>
    <property type="match status" value="1"/>
</dbReference>
<evidence type="ECO:0000256" key="1">
    <source>
        <dbReference type="ARBA" id="ARBA00010507"/>
    </source>
</evidence>
<dbReference type="EC" id="2.7.11.1" evidence="2"/>
<keyword evidence="5" id="KW-0547">Nucleotide-binding</keyword>
<comment type="similarity">
    <text evidence="1">Belongs to the protein kinase superfamily. TKL Ser/Thr protein kinase family. RAF subfamily.</text>
</comment>
<name>A0A251S9S2_HELAN</name>
<keyword evidence="4 13" id="KW-0808">Transferase</keyword>
<dbReference type="PANTHER" id="PTHR44329">
    <property type="entry name" value="SERINE/THREONINE-PROTEIN KINASE TNNI3K-RELATED"/>
    <property type="match status" value="1"/>
</dbReference>
<evidence type="ECO:0000256" key="6">
    <source>
        <dbReference type="ARBA" id="ARBA00022777"/>
    </source>
</evidence>
<dbReference type="EMBL" id="MNCJ02000330">
    <property type="protein sequence ID" value="KAF5765192.1"/>
    <property type="molecule type" value="Genomic_DNA"/>
</dbReference>
<dbReference type="InterPro" id="IPR045865">
    <property type="entry name" value="ACT-like_dom_sf"/>
</dbReference>
<dbReference type="Gene3D" id="3.30.200.20">
    <property type="entry name" value="Phosphorylase Kinase, domain 1"/>
    <property type="match status" value="1"/>
</dbReference>
<dbReference type="InterPro" id="IPR000719">
    <property type="entry name" value="Prot_kinase_dom"/>
</dbReference>
<dbReference type="FunFam" id="3.30.200.20:FF:000060">
    <property type="entry name" value="Serine/threonine-protein kinase isoform 1"/>
    <property type="match status" value="1"/>
</dbReference>
<dbReference type="Pfam" id="PF07714">
    <property type="entry name" value="PK_Tyr_Ser-Thr"/>
    <property type="match status" value="1"/>
</dbReference>
<evidence type="ECO:0000313" key="15">
    <source>
        <dbReference type="Proteomes" id="UP000215914"/>
    </source>
</evidence>
<dbReference type="SUPFAM" id="SSF55021">
    <property type="entry name" value="ACT-like"/>
    <property type="match status" value="1"/>
</dbReference>
<dbReference type="InterPro" id="IPR002912">
    <property type="entry name" value="ACT_dom"/>
</dbReference>
<keyword evidence="15" id="KW-1185">Reference proteome</keyword>
<sequence length="571" mass="64364">MAMEDTESCGSRAVESPKKSKQRRQKLEVYNDVLTRLYDMRHEDTQQVDFEDQLWIHFNRLPARYALDVNVERAEDVIVHKRVLKMAEDPANRPAFEVRLVQVHPISDDNTSDMDSMEISMKEDAQSPFTYTSRSGLHPPPSFGSMQNLEALALKVNRHHDSHTDNDVNSTSVSSRPMHEVTFSTIDRPKVLSQLTSLLSEVGLNIQEAHAFSTADGFSLDVFVVDGWPHEETEQLRYAIAEKIMKAVGEKQSSPTTSNNVPTPSPSMPSNGHVKIPTDGTDVWEIDVNLLKFEDKVASGTFGDLYKGTYCSQEVAIKVLKTERVDADMVKEFTQEVFIMRKIRHKNVVQFIGACTQPTKLCIVTEFMAQGSIYNYLHKQNGSFKLPMILKIAIDISKGMSYLHQNNIIHRDLKTANLLMDEHGVVKVADFGVARVQTQTGVMTAETGTYRWMAPEVIEHRPYDHKADVFSFGVVLWELLTGEVPYKCLSPLQAAVGVVQQGLRPPIPKQTHPKLIELLESCWQQNPTLRPNFTDILDKLKRLAKEVGNAGEGQKDKSLSGFFSGFKKGHH</sequence>
<evidence type="ECO:0000256" key="9">
    <source>
        <dbReference type="ARBA" id="ARBA00048679"/>
    </source>
</evidence>
<feature type="region of interest" description="Disordered" evidence="10">
    <location>
        <begin position="249"/>
        <end position="272"/>
    </location>
</feature>
<comment type="catalytic activity">
    <reaction evidence="8">
        <text>L-threonyl-[protein] + ATP = O-phospho-L-threonyl-[protein] + ADP + H(+)</text>
        <dbReference type="Rhea" id="RHEA:46608"/>
        <dbReference type="Rhea" id="RHEA-COMP:11060"/>
        <dbReference type="Rhea" id="RHEA-COMP:11605"/>
        <dbReference type="ChEBI" id="CHEBI:15378"/>
        <dbReference type="ChEBI" id="CHEBI:30013"/>
        <dbReference type="ChEBI" id="CHEBI:30616"/>
        <dbReference type="ChEBI" id="CHEBI:61977"/>
        <dbReference type="ChEBI" id="CHEBI:456216"/>
        <dbReference type="EC" id="2.7.11.1"/>
    </reaction>
</comment>
<keyword evidence="6 14" id="KW-0418">Kinase</keyword>
<dbReference type="PROSITE" id="PS50011">
    <property type="entry name" value="PROTEIN_KINASE_DOM"/>
    <property type="match status" value="1"/>
</dbReference>
<dbReference type="FunCoup" id="A0A251S9S2">
    <property type="interactions" value="1734"/>
</dbReference>
<feature type="domain" description="ACT" evidence="12">
    <location>
        <begin position="180"/>
        <end position="260"/>
    </location>
</feature>
<evidence type="ECO:0000313" key="13">
    <source>
        <dbReference type="EMBL" id="KAF5765192.1"/>
    </source>
</evidence>
<dbReference type="Gramene" id="mRNA:HanXRQr2_Chr15g0700881">
    <property type="protein sequence ID" value="mRNA:HanXRQr2_Chr15g0700881"/>
    <property type="gene ID" value="HanXRQr2_Chr15g0700881"/>
</dbReference>
<reference evidence="13" key="3">
    <citation type="submission" date="2020-06" db="EMBL/GenBank/DDBJ databases">
        <title>Helianthus annuus Genome sequencing and assembly Release 2.</title>
        <authorList>
            <person name="Gouzy J."/>
            <person name="Langlade N."/>
            <person name="Munos S."/>
        </authorList>
    </citation>
    <scope>NUCLEOTIDE SEQUENCE</scope>
    <source>
        <tissue evidence="13">Leaves</tissue>
    </source>
</reference>
<reference evidence="13 15" key="1">
    <citation type="journal article" date="2017" name="Nature">
        <title>The sunflower genome provides insights into oil metabolism, flowering and Asterid evolution.</title>
        <authorList>
            <person name="Badouin H."/>
            <person name="Gouzy J."/>
            <person name="Grassa C.J."/>
            <person name="Murat F."/>
            <person name="Staton S.E."/>
            <person name="Cottret L."/>
            <person name="Lelandais-Briere C."/>
            <person name="Owens G.L."/>
            <person name="Carrere S."/>
            <person name="Mayjonade B."/>
            <person name="Legrand L."/>
            <person name="Gill N."/>
            <person name="Kane N.C."/>
            <person name="Bowers J.E."/>
            <person name="Hubner S."/>
            <person name="Bellec A."/>
            <person name="Berard A."/>
            <person name="Berges H."/>
            <person name="Blanchet N."/>
            <person name="Boniface M.C."/>
            <person name="Brunel D."/>
            <person name="Catrice O."/>
            <person name="Chaidir N."/>
            <person name="Claudel C."/>
            <person name="Donnadieu C."/>
            <person name="Faraut T."/>
            <person name="Fievet G."/>
            <person name="Helmstetter N."/>
            <person name="King M."/>
            <person name="Knapp S.J."/>
            <person name="Lai Z."/>
            <person name="Le Paslier M.C."/>
            <person name="Lippi Y."/>
            <person name="Lorenzon L."/>
            <person name="Mandel J.R."/>
            <person name="Marage G."/>
            <person name="Marchand G."/>
            <person name="Marquand E."/>
            <person name="Bret-Mestries E."/>
            <person name="Morien E."/>
            <person name="Nambeesan S."/>
            <person name="Nguyen T."/>
            <person name="Pegot-Espagnet P."/>
            <person name="Pouilly N."/>
            <person name="Raftis F."/>
            <person name="Sallet E."/>
            <person name="Schiex T."/>
            <person name="Thomas J."/>
            <person name="Vandecasteele C."/>
            <person name="Vares D."/>
            <person name="Vear F."/>
            <person name="Vautrin S."/>
            <person name="Crespi M."/>
            <person name="Mangin B."/>
            <person name="Burke J.M."/>
            <person name="Salse J."/>
            <person name="Munos S."/>
            <person name="Vincourt P."/>
            <person name="Rieseberg L.H."/>
            <person name="Langlade N.B."/>
        </authorList>
    </citation>
    <scope>NUCLEOTIDE SEQUENCE [LARGE SCALE GENOMIC DNA]</scope>
    <source>
        <strain evidence="15">cv. SF193</strain>
        <tissue evidence="13">Leaves</tissue>
    </source>
</reference>
<evidence type="ECO:0000256" key="3">
    <source>
        <dbReference type="ARBA" id="ARBA00022527"/>
    </source>
</evidence>
<dbReference type="PRINTS" id="PR00109">
    <property type="entry name" value="TYRKINASE"/>
</dbReference>
<protein>
    <recommendedName>
        <fullName evidence="2">non-specific serine/threonine protein kinase</fullName>
        <ecNumber evidence="2">2.7.11.1</ecNumber>
    </recommendedName>
</protein>
<dbReference type="InterPro" id="IPR001245">
    <property type="entry name" value="Ser-Thr/Tyr_kinase_cat_dom"/>
</dbReference>
<dbReference type="Proteomes" id="UP000215914">
    <property type="component" value="Chromosome 15"/>
</dbReference>
<dbReference type="GO" id="GO:0007165">
    <property type="term" value="P:signal transduction"/>
    <property type="evidence" value="ECO:0000318"/>
    <property type="project" value="GO_Central"/>
</dbReference>
<comment type="catalytic activity">
    <reaction evidence="9">
        <text>L-seryl-[protein] + ATP = O-phospho-L-seryl-[protein] + ADP + H(+)</text>
        <dbReference type="Rhea" id="RHEA:17989"/>
        <dbReference type="Rhea" id="RHEA-COMP:9863"/>
        <dbReference type="Rhea" id="RHEA-COMP:11604"/>
        <dbReference type="ChEBI" id="CHEBI:15378"/>
        <dbReference type="ChEBI" id="CHEBI:29999"/>
        <dbReference type="ChEBI" id="CHEBI:30616"/>
        <dbReference type="ChEBI" id="CHEBI:83421"/>
        <dbReference type="ChEBI" id="CHEBI:456216"/>
        <dbReference type="EC" id="2.7.11.1"/>
    </reaction>
</comment>
<dbReference type="AlphaFoldDB" id="A0A251S9S2"/>
<accession>A0A251S9S2</accession>
<dbReference type="OMA" id="DSMEISM"/>
<dbReference type="Gene3D" id="1.10.510.10">
    <property type="entry name" value="Transferase(Phosphotransferase) domain 1"/>
    <property type="match status" value="1"/>
</dbReference>
<feature type="region of interest" description="Disordered" evidence="10">
    <location>
        <begin position="1"/>
        <end position="25"/>
    </location>
</feature>
<dbReference type="SUPFAM" id="SSF56112">
    <property type="entry name" value="Protein kinase-like (PK-like)"/>
    <property type="match status" value="1"/>
</dbReference>
<dbReference type="PROSITE" id="PS00108">
    <property type="entry name" value="PROTEIN_KINASE_ST"/>
    <property type="match status" value="1"/>
</dbReference>
<dbReference type="InParanoid" id="A0A251S9S2"/>
<proteinExistence type="inferred from homology"/>
<reference evidence="14" key="2">
    <citation type="submission" date="2017-02" db="EMBL/GenBank/DDBJ databases">
        <title>Sunflower complete genome.</title>
        <authorList>
            <person name="Langlade N."/>
            <person name="Munos S."/>
        </authorList>
    </citation>
    <scope>NUCLEOTIDE SEQUENCE [LARGE SCALE GENOMIC DNA]</scope>
    <source>
        <tissue evidence="14">Leaves</tissue>
    </source>
</reference>
<evidence type="ECO:0000256" key="4">
    <source>
        <dbReference type="ARBA" id="ARBA00022679"/>
    </source>
</evidence>
<evidence type="ECO:0000259" key="11">
    <source>
        <dbReference type="PROSITE" id="PS50011"/>
    </source>
</evidence>
<gene>
    <name evidence="14" type="ORF">HannXRQ_Chr15g0484731</name>
    <name evidence="13" type="ORF">HanXRQr2_Chr15g0700881</name>
</gene>
<dbReference type="GO" id="GO:0004674">
    <property type="term" value="F:protein serine/threonine kinase activity"/>
    <property type="evidence" value="ECO:0000318"/>
    <property type="project" value="GO_Central"/>
</dbReference>
<evidence type="ECO:0000256" key="2">
    <source>
        <dbReference type="ARBA" id="ARBA00012513"/>
    </source>
</evidence>
<dbReference type="InterPro" id="IPR051681">
    <property type="entry name" value="Ser/Thr_Kinases-Pseudokinases"/>
</dbReference>
<dbReference type="PROSITE" id="PS51671">
    <property type="entry name" value="ACT"/>
    <property type="match status" value="1"/>
</dbReference>
<evidence type="ECO:0000256" key="10">
    <source>
        <dbReference type="SAM" id="MobiDB-lite"/>
    </source>
</evidence>
<dbReference type="InterPro" id="IPR008271">
    <property type="entry name" value="Ser/Thr_kinase_AS"/>
</dbReference>
<organism evidence="14 15">
    <name type="scientific">Helianthus annuus</name>
    <name type="common">Common sunflower</name>
    <dbReference type="NCBI Taxonomy" id="4232"/>
    <lineage>
        <taxon>Eukaryota</taxon>
        <taxon>Viridiplantae</taxon>
        <taxon>Streptophyta</taxon>
        <taxon>Embryophyta</taxon>
        <taxon>Tracheophyta</taxon>
        <taxon>Spermatophyta</taxon>
        <taxon>Magnoliopsida</taxon>
        <taxon>eudicotyledons</taxon>
        <taxon>Gunneridae</taxon>
        <taxon>Pentapetalae</taxon>
        <taxon>asterids</taxon>
        <taxon>campanulids</taxon>
        <taxon>Asterales</taxon>
        <taxon>Asteraceae</taxon>
        <taxon>Asteroideae</taxon>
        <taxon>Heliantheae alliance</taxon>
        <taxon>Heliantheae</taxon>
        <taxon>Helianthus</taxon>
    </lineage>
</organism>